<dbReference type="AlphaFoldDB" id="N4WJP1"/>
<comment type="cofactor">
    <cofactor evidence="8">
        <name>Mg(2+)</name>
        <dbReference type="ChEBI" id="CHEBI:18420"/>
    </cofactor>
</comment>
<dbReference type="eggNOG" id="COG0736">
    <property type="taxonomic scope" value="Bacteria"/>
</dbReference>
<comment type="function">
    <text evidence="8">Transfers the 4'-phosphopantetheine moiety from coenzyme A to a Ser of acyl-carrier-protein.</text>
</comment>
<evidence type="ECO:0000256" key="7">
    <source>
        <dbReference type="ARBA" id="ARBA00023160"/>
    </source>
</evidence>
<comment type="subcellular location">
    <subcellularLocation>
        <location evidence="8">Cytoplasm</location>
    </subcellularLocation>
</comment>
<dbReference type="NCBIfam" id="TIGR00516">
    <property type="entry name" value="acpS"/>
    <property type="match status" value="1"/>
</dbReference>
<dbReference type="PATRIC" id="fig|1308866.3.peg.2255"/>
<keyword evidence="8" id="KW-0963">Cytoplasm</keyword>
<dbReference type="InterPro" id="IPR008278">
    <property type="entry name" value="4-PPantetheinyl_Trfase_dom"/>
</dbReference>
<gene>
    <name evidence="8 10" type="primary">acpS</name>
    <name evidence="10" type="ORF">J416_11115</name>
</gene>
<evidence type="ECO:0000256" key="3">
    <source>
        <dbReference type="ARBA" id="ARBA00022723"/>
    </source>
</evidence>
<keyword evidence="3 8" id="KW-0479">Metal-binding</keyword>
<keyword evidence="11" id="KW-1185">Reference proteome</keyword>
<comment type="similarity">
    <text evidence="8">Belongs to the P-Pant transferase superfamily. AcpS family.</text>
</comment>
<keyword evidence="1 8" id="KW-0444">Lipid biosynthesis</keyword>
<dbReference type="GO" id="GO:0006633">
    <property type="term" value="P:fatty acid biosynthetic process"/>
    <property type="evidence" value="ECO:0007669"/>
    <property type="project" value="UniProtKB-UniRule"/>
</dbReference>
<comment type="caution">
    <text evidence="10">The sequence shown here is derived from an EMBL/GenBank/DDBJ whole genome shotgun (WGS) entry which is preliminary data.</text>
</comment>
<evidence type="ECO:0000256" key="8">
    <source>
        <dbReference type="HAMAP-Rule" id="MF_00101"/>
    </source>
</evidence>
<dbReference type="EMBL" id="APML01000046">
    <property type="protein sequence ID" value="ENH96387.1"/>
    <property type="molecule type" value="Genomic_DNA"/>
</dbReference>
<evidence type="ECO:0000259" key="9">
    <source>
        <dbReference type="Pfam" id="PF01648"/>
    </source>
</evidence>
<feature type="domain" description="4'-phosphopantetheinyl transferase" evidence="9">
    <location>
        <begin position="4"/>
        <end position="113"/>
    </location>
</feature>
<proteinExistence type="inferred from homology"/>
<protein>
    <recommendedName>
        <fullName evidence="8">Holo-[acyl-carrier-protein] synthase</fullName>
        <shortName evidence="8">Holo-ACP synthase</shortName>
        <ecNumber evidence="8">2.7.8.7</ecNumber>
    </recommendedName>
    <alternativeName>
        <fullName evidence="8">4'-phosphopantetheinyl transferase AcpS</fullName>
    </alternativeName>
</protein>
<evidence type="ECO:0000313" key="10">
    <source>
        <dbReference type="EMBL" id="ENH96387.1"/>
    </source>
</evidence>
<accession>N4WJP1</accession>
<dbReference type="InterPro" id="IPR037143">
    <property type="entry name" value="4-PPantetheinyl_Trfase_dom_sf"/>
</dbReference>
<dbReference type="STRING" id="1308866.J416_11115"/>
<keyword evidence="4 8" id="KW-0276">Fatty acid metabolism</keyword>
<evidence type="ECO:0000256" key="1">
    <source>
        <dbReference type="ARBA" id="ARBA00022516"/>
    </source>
</evidence>
<evidence type="ECO:0000256" key="2">
    <source>
        <dbReference type="ARBA" id="ARBA00022679"/>
    </source>
</evidence>
<dbReference type="Proteomes" id="UP000012283">
    <property type="component" value="Unassembled WGS sequence"/>
</dbReference>
<dbReference type="InterPro" id="IPR002582">
    <property type="entry name" value="ACPS"/>
</dbReference>
<dbReference type="SUPFAM" id="SSF56214">
    <property type="entry name" value="4'-phosphopantetheinyl transferase"/>
    <property type="match status" value="1"/>
</dbReference>
<evidence type="ECO:0000313" key="11">
    <source>
        <dbReference type="Proteomes" id="UP000012283"/>
    </source>
</evidence>
<organism evidence="10 11">
    <name type="scientific">Gracilibacillus halophilus YIM-C55.5</name>
    <dbReference type="NCBI Taxonomy" id="1308866"/>
    <lineage>
        <taxon>Bacteria</taxon>
        <taxon>Bacillati</taxon>
        <taxon>Bacillota</taxon>
        <taxon>Bacilli</taxon>
        <taxon>Bacillales</taxon>
        <taxon>Bacillaceae</taxon>
        <taxon>Gracilibacillus</taxon>
    </lineage>
</organism>
<dbReference type="NCBIfam" id="TIGR00556">
    <property type="entry name" value="pantethn_trn"/>
    <property type="match status" value="1"/>
</dbReference>
<keyword evidence="6 8" id="KW-0443">Lipid metabolism</keyword>
<keyword evidence="2 8" id="KW-0808">Transferase</keyword>
<sequence length="123" mass="13779">MIQGIGIDIIELERVSQMIEKQPKFLDRLFTENEKVLYEQLTNQKRKVEFVSGRFAAKEAFSKAMGTGIGKKLSLRDIEITTADSGEPVIETTVIASGRVFVSISHSHDYAVAQVIIERDSAY</sequence>
<evidence type="ECO:0000256" key="6">
    <source>
        <dbReference type="ARBA" id="ARBA00023098"/>
    </source>
</evidence>
<feature type="binding site" evidence="8">
    <location>
        <position position="8"/>
    </location>
    <ligand>
        <name>Mg(2+)</name>
        <dbReference type="ChEBI" id="CHEBI:18420"/>
    </ligand>
</feature>
<dbReference type="Pfam" id="PF01648">
    <property type="entry name" value="ACPS"/>
    <property type="match status" value="1"/>
</dbReference>
<dbReference type="GO" id="GO:0000287">
    <property type="term" value="F:magnesium ion binding"/>
    <property type="evidence" value="ECO:0007669"/>
    <property type="project" value="UniProtKB-UniRule"/>
</dbReference>
<reference evidence="10 11" key="1">
    <citation type="submission" date="2013-03" db="EMBL/GenBank/DDBJ databases">
        <title>Draft genome sequence of Gracibacillus halophilus YIM-C55.5, a moderately halophilic and thermophilic organism from the Xiaochaidamu salt lake.</title>
        <authorList>
            <person name="Sugumar T."/>
            <person name="Polireddy D.R."/>
            <person name="Antony A."/>
            <person name="Madhava Y.R."/>
            <person name="Sivakumar N."/>
        </authorList>
    </citation>
    <scope>NUCLEOTIDE SEQUENCE [LARGE SCALE GENOMIC DNA]</scope>
    <source>
        <strain evidence="10 11">YIM-C55.5</strain>
    </source>
</reference>
<name>N4WJP1_9BACI</name>
<keyword evidence="7 8" id="KW-0275">Fatty acid biosynthesis</keyword>
<comment type="catalytic activity">
    <reaction evidence="8">
        <text>apo-[ACP] + CoA = holo-[ACP] + adenosine 3',5'-bisphosphate + H(+)</text>
        <dbReference type="Rhea" id="RHEA:12068"/>
        <dbReference type="Rhea" id="RHEA-COMP:9685"/>
        <dbReference type="Rhea" id="RHEA-COMP:9690"/>
        <dbReference type="ChEBI" id="CHEBI:15378"/>
        <dbReference type="ChEBI" id="CHEBI:29999"/>
        <dbReference type="ChEBI" id="CHEBI:57287"/>
        <dbReference type="ChEBI" id="CHEBI:58343"/>
        <dbReference type="ChEBI" id="CHEBI:64479"/>
        <dbReference type="EC" id="2.7.8.7"/>
    </reaction>
</comment>
<dbReference type="RefSeq" id="WP_003470840.1">
    <property type="nucleotide sequence ID" value="NZ_APML01000046.1"/>
</dbReference>
<dbReference type="InterPro" id="IPR004568">
    <property type="entry name" value="Ppantetheine-prot_Trfase_dom"/>
</dbReference>
<evidence type="ECO:0000256" key="5">
    <source>
        <dbReference type="ARBA" id="ARBA00022842"/>
    </source>
</evidence>
<dbReference type="GO" id="GO:0008897">
    <property type="term" value="F:holo-[acyl-carrier-protein] synthase activity"/>
    <property type="evidence" value="ECO:0007669"/>
    <property type="project" value="UniProtKB-UniRule"/>
</dbReference>
<keyword evidence="5 8" id="KW-0460">Magnesium</keyword>
<dbReference type="OrthoDB" id="517356at2"/>
<dbReference type="Gene3D" id="3.90.470.20">
    <property type="entry name" value="4'-phosphopantetheinyl transferase domain"/>
    <property type="match status" value="1"/>
</dbReference>
<dbReference type="EC" id="2.7.8.7" evidence="8"/>
<dbReference type="GO" id="GO:0005737">
    <property type="term" value="C:cytoplasm"/>
    <property type="evidence" value="ECO:0007669"/>
    <property type="project" value="UniProtKB-SubCell"/>
</dbReference>
<dbReference type="HAMAP" id="MF_00101">
    <property type="entry name" value="AcpS"/>
    <property type="match status" value="1"/>
</dbReference>
<feature type="binding site" evidence="8">
    <location>
        <position position="59"/>
    </location>
    <ligand>
        <name>Mg(2+)</name>
        <dbReference type="ChEBI" id="CHEBI:18420"/>
    </ligand>
</feature>
<evidence type="ECO:0000256" key="4">
    <source>
        <dbReference type="ARBA" id="ARBA00022832"/>
    </source>
</evidence>